<dbReference type="Pfam" id="PF22912">
    <property type="entry name" value="zf-DPOE"/>
    <property type="match status" value="1"/>
</dbReference>
<dbReference type="GO" id="GO:0003677">
    <property type="term" value="F:DNA binding"/>
    <property type="evidence" value="ECO:0007669"/>
    <property type="project" value="UniProtKB-KW"/>
</dbReference>
<dbReference type="SUPFAM" id="SSF56672">
    <property type="entry name" value="DNA/RNA polymerases"/>
    <property type="match status" value="1"/>
</dbReference>
<keyword evidence="3 6" id="KW-0235">DNA replication</keyword>
<comment type="function">
    <text evidence="6">DNA polymerase II participates in chromosomal DNA replication.</text>
</comment>
<reference evidence="9 10" key="1">
    <citation type="journal article" date="2018" name="Sci. Rep.">
        <title>Raphidocelis subcapitata (=Pseudokirchneriella subcapitata) provides an insight into genome evolution and environmental adaptations in the Sphaeropleales.</title>
        <authorList>
            <person name="Suzuki S."/>
            <person name="Yamaguchi H."/>
            <person name="Nakajima N."/>
            <person name="Kawachi M."/>
        </authorList>
    </citation>
    <scope>NUCLEOTIDE SEQUENCE [LARGE SCALE GENOMIC DNA]</scope>
    <source>
        <strain evidence="9 10">NIES-35</strain>
    </source>
</reference>
<feature type="compositionally biased region" description="Basic residues" evidence="7">
    <location>
        <begin position="362"/>
        <end position="373"/>
    </location>
</feature>
<proteinExistence type="inferred from homology"/>
<keyword evidence="6" id="KW-0863">Zinc-finger</keyword>
<dbReference type="Gene3D" id="1.10.132.60">
    <property type="entry name" value="DNA polymerase family B, C-terminal domain"/>
    <property type="match status" value="1"/>
</dbReference>
<organism evidence="9 10">
    <name type="scientific">Raphidocelis subcapitata</name>
    <dbReference type="NCBI Taxonomy" id="307507"/>
    <lineage>
        <taxon>Eukaryota</taxon>
        <taxon>Viridiplantae</taxon>
        <taxon>Chlorophyta</taxon>
        <taxon>core chlorophytes</taxon>
        <taxon>Chlorophyceae</taxon>
        <taxon>CS clade</taxon>
        <taxon>Sphaeropleales</taxon>
        <taxon>Selenastraceae</taxon>
        <taxon>Raphidocelis</taxon>
    </lineage>
</organism>
<comment type="subcellular location">
    <subcellularLocation>
        <location evidence="6">Nucleus</location>
    </subcellularLocation>
</comment>
<dbReference type="InterPro" id="IPR043502">
    <property type="entry name" value="DNA/RNA_pol_sf"/>
</dbReference>
<dbReference type="OrthoDB" id="10060449at2759"/>
<dbReference type="PANTHER" id="PTHR10670:SF0">
    <property type="entry name" value="DNA POLYMERASE EPSILON CATALYTIC SUBUNIT A"/>
    <property type="match status" value="1"/>
</dbReference>
<dbReference type="EC" id="2.7.7.7" evidence="6"/>
<evidence type="ECO:0000256" key="2">
    <source>
        <dbReference type="ARBA" id="ARBA00022695"/>
    </source>
</evidence>
<keyword evidence="1 6" id="KW-0808">Transferase</keyword>
<comment type="caution">
    <text evidence="9">The sequence shown here is derived from an EMBL/GenBank/DDBJ whole genome shotgun (WGS) entry which is preliminary data.</text>
</comment>
<dbReference type="GO" id="GO:0008622">
    <property type="term" value="C:epsilon DNA polymerase complex"/>
    <property type="evidence" value="ECO:0007669"/>
    <property type="project" value="InterPro"/>
</dbReference>
<evidence type="ECO:0000256" key="4">
    <source>
        <dbReference type="ARBA" id="ARBA00022932"/>
    </source>
</evidence>
<dbReference type="Pfam" id="PF08490">
    <property type="entry name" value="DUF1744"/>
    <property type="match status" value="2"/>
</dbReference>
<evidence type="ECO:0000256" key="1">
    <source>
        <dbReference type="ARBA" id="ARBA00022679"/>
    </source>
</evidence>
<dbReference type="GO" id="GO:0006287">
    <property type="term" value="P:base-excision repair, gap-filling"/>
    <property type="evidence" value="ECO:0007669"/>
    <property type="project" value="TreeGrafter"/>
</dbReference>
<comment type="cofactor">
    <cofactor evidence="6">
        <name>[4Fe-4S] cluster</name>
        <dbReference type="ChEBI" id="CHEBI:49883"/>
    </cofactor>
</comment>
<dbReference type="InParanoid" id="A0A2V0P631"/>
<evidence type="ECO:0000313" key="9">
    <source>
        <dbReference type="EMBL" id="GBF92637.1"/>
    </source>
</evidence>
<feature type="domain" description="DNA polymerase epsilon catalytic subunit A C-terminal" evidence="8">
    <location>
        <begin position="635"/>
        <end position="992"/>
    </location>
</feature>
<evidence type="ECO:0000256" key="5">
    <source>
        <dbReference type="ARBA" id="ARBA00023125"/>
    </source>
</evidence>
<feature type="compositionally biased region" description="Acidic residues" evidence="7">
    <location>
        <begin position="294"/>
        <end position="305"/>
    </location>
</feature>
<dbReference type="Pfam" id="PF23250">
    <property type="entry name" value="zf_DPOE_2"/>
    <property type="match status" value="1"/>
</dbReference>
<dbReference type="InterPro" id="IPR042087">
    <property type="entry name" value="DNA_pol_B_thumb"/>
</dbReference>
<keyword evidence="6" id="KW-0004">4Fe-4S</keyword>
<keyword evidence="6" id="KW-0862">Zinc</keyword>
<dbReference type="InterPro" id="IPR055191">
    <property type="entry name" value="POL2_thumb"/>
</dbReference>
<dbReference type="GO" id="GO:0008270">
    <property type="term" value="F:zinc ion binding"/>
    <property type="evidence" value="ECO:0007669"/>
    <property type="project" value="UniProtKB-KW"/>
</dbReference>
<keyword evidence="4 6" id="KW-0239">DNA-directed DNA polymerase</keyword>
<keyword evidence="6" id="KW-0479">Metal-binding</keyword>
<dbReference type="Proteomes" id="UP000247498">
    <property type="component" value="Unassembled WGS sequence"/>
</dbReference>
<keyword evidence="5 6" id="KW-0238">DNA-binding</keyword>
<dbReference type="InterPro" id="IPR013697">
    <property type="entry name" value="DNA_pol_e_suA_C"/>
</dbReference>
<dbReference type="InterPro" id="IPR029703">
    <property type="entry name" value="POL2"/>
</dbReference>
<keyword evidence="6" id="KW-0539">Nucleus</keyword>
<name>A0A2V0P631_9CHLO</name>
<sequence length="1329" mass="143299">MILPASKEEGKLIKKRYAVFNFDGSLAELKGFEIKRRGELKLIKAEVFEQFLAGSSLAECYAAGVDLSDSELLGYISEATTMSKGMDEYEGRKSCAITTAKRLAQFLGDERIKDKGLNCTYVIARKPESAPTSERAIPVSIFSAEPAVARAWVRKWCGDVGSAPATAVPDVRDIVDWQYYRERLGSAVQKIITIPAAMQHVANPVPRVKHPDWLHKRVRERDSKSQQLRLDTMFAEQREKQARAKAAAAAAGGGGGGGVGDIEDLLGGGGKAAGNATVARVRRTARDAGAGGADQDEDDGGDGGGDEAAAARRLSSGGEAGPRGARGKQHRQEQEQQQAAAAPRPDRRADYRAWVTWQKQKWRAVRQERKRRKTEAAKRPAAADDEPAALAPTGNVARFFRQQQARAAASHWQLLQLAPTAVPGTFRAWVLVDAALYAVPLRVARTLYVDAATPPDAPESVVLGTPVRVSLPYGRTAQHVYRLSVPEPDWQARHARLALQLLSAGASGVYEGQMPLRLQAALQLGCVATVAPAARGRPLGDGFDLEELQYADTARCGFLEGDGPEGLGPLRYIALVHSADPGRGRGVYALLLPATGRGLLVVVQPSALAAREVTPGALERAWRDGTAVLAPQGHNTQEQVDALARVEWAVDYCADGIEAARALQRAILNYREAQRGPLLVAVQCPGGAERMAADVPLLGEFPVVSVPALAEDSRYPALQWQLRAARRAVHRAAVAGGWLRERAALTRYAHVPLADLGGDPSLAIADALYARCLRASGHALWVRDPALPDPGVEPLPDDDAFLLEDLPSGEVSCPGAYRTVCVHLRLHHLAVAALVKAQELAEMEGASGLEGLGAGAPAFGVLRRLVESWLTDATRNGNPIADRLLHNLYRWVSNPAGRLHDGGLQRALLGLMQRMFLALVADMRRLGAQLVSANFGGVLICTGKRNMSAAVGYVRYLLDTLAKRDLFSWLTLAPSRWWHALLYRDAYNFGGVEAALPEGLWEATERGAGGGGGGEAPDLSSLDAVDPTQIGTPGGPKLSCLWNLREFLPPALQEHLVLLLAEFVYRPWKEAAAAALRGASQGGSQAVADAQQAQDVQIEYLSRELGGSWGDRLMTKVQAFAAKCPPGSSHPECQFPVLAGSHLSEDELGSPALAFVRTACHLLALDAAVTDEVALLRRRLLKLLGVGEFGSAAQFREPCMSFRLPDVICGYCNDCRDLDLCRDPELQAGQRWACAACAQPYDMPAIEARLVKLLGARVREYVLQDLQCVKCKQVATEHLCGSCKQCGGSLTNTIRPDVARKRLVVFRNLAAYHKFDLLQQLADDALGRV</sequence>
<evidence type="ECO:0000313" key="10">
    <source>
        <dbReference type="Proteomes" id="UP000247498"/>
    </source>
</evidence>
<dbReference type="GO" id="GO:0045004">
    <property type="term" value="P:DNA replication proofreading"/>
    <property type="evidence" value="ECO:0007669"/>
    <property type="project" value="TreeGrafter"/>
</dbReference>
<keyword evidence="6" id="KW-0408">Iron</keyword>
<dbReference type="GO" id="GO:0006272">
    <property type="term" value="P:leading strand elongation"/>
    <property type="evidence" value="ECO:0007669"/>
    <property type="project" value="TreeGrafter"/>
</dbReference>
<accession>A0A2V0P631</accession>
<keyword evidence="10" id="KW-1185">Reference proteome</keyword>
<evidence type="ECO:0000256" key="6">
    <source>
        <dbReference type="RuleBase" id="RU365029"/>
    </source>
</evidence>
<feature type="region of interest" description="Disordered" evidence="7">
    <location>
        <begin position="362"/>
        <end position="390"/>
    </location>
</feature>
<dbReference type="InterPro" id="IPR054475">
    <property type="entry name" value="Znf-DPOE"/>
</dbReference>
<gene>
    <name evidence="9" type="ORF">Rsub_05251</name>
</gene>
<dbReference type="FunCoup" id="A0A2V0P631">
    <property type="interactions" value="1437"/>
</dbReference>
<feature type="region of interest" description="Disordered" evidence="7">
    <location>
        <begin position="285"/>
        <end position="348"/>
    </location>
</feature>
<dbReference type="EMBL" id="BDRX01000033">
    <property type="protein sequence ID" value="GBF92637.1"/>
    <property type="molecule type" value="Genomic_DNA"/>
</dbReference>
<dbReference type="SMART" id="SM01159">
    <property type="entry name" value="DUF1744"/>
    <property type="match status" value="1"/>
</dbReference>
<evidence type="ECO:0000259" key="8">
    <source>
        <dbReference type="SMART" id="SM01159"/>
    </source>
</evidence>
<dbReference type="Pfam" id="PF22634">
    <property type="entry name" value="POL2_thumb"/>
    <property type="match status" value="1"/>
</dbReference>
<dbReference type="GO" id="GO:0003887">
    <property type="term" value="F:DNA-directed DNA polymerase activity"/>
    <property type="evidence" value="ECO:0007669"/>
    <property type="project" value="UniProtKB-KW"/>
</dbReference>
<dbReference type="GO" id="GO:0051539">
    <property type="term" value="F:4 iron, 4 sulfur cluster binding"/>
    <property type="evidence" value="ECO:0007669"/>
    <property type="project" value="UniProtKB-KW"/>
</dbReference>
<comment type="catalytic activity">
    <reaction evidence="6">
        <text>DNA(n) + a 2'-deoxyribonucleoside 5'-triphosphate = DNA(n+1) + diphosphate</text>
        <dbReference type="Rhea" id="RHEA:22508"/>
        <dbReference type="Rhea" id="RHEA-COMP:17339"/>
        <dbReference type="Rhea" id="RHEA-COMP:17340"/>
        <dbReference type="ChEBI" id="CHEBI:33019"/>
        <dbReference type="ChEBI" id="CHEBI:61560"/>
        <dbReference type="ChEBI" id="CHEBI:173112"/>
        <dbReference type="EC" id="2.7.7.7"/>
    </reaction>
</comment>
<dbReference type="GO" id="GO:0008310">
    <property type="term" value="F:single-stranded DNA 3'-5' DNA exonuclease activity"/>
    <property type="evidence" value="ECO:0007669"/>
    <property type="project" value="TreeGrafter"/>
</dbReference>
<dbReference type="STRING" id="307507.A0A2V0P631"/>
<comment type="similarity">
    <text evidence="6">Belongs to the DNA polymerase type-B family.</text>
</comment>
<protein>
    <recommendedName>
        <fullName evidence="6">DNA polymerase epsilon catalytic subunit</fullName>
        <ecNumber evidence="6">2.7.7.7</ecNumber>
    </recommendedName>
</protein>
<keyword evidence="2 6" id="KW-0548">Nucleotidyltransferase</keyword>
<dbReference type="GO" id="GO:0006297">
    <property type="term" value="P:nucleotide-excision repair, DNA gap filling"/>
    <property type="evidence" value="ECO:0007669"/>
    <property type="project" value="TreeGrafter"/>
</dbReference>
<evidence type="ECO:0000256" key="7">
    <source>
        <dbReference type="SAM" id="MobiDB-lite"/>
    </source>
</evidence>
<dbReference type="GO" id="GO:0000278">
    <property type="term" value="P:mitotic cell cycle"/>
    <property type="evidence" value="ECO:0007669"/>
    <property type="project" value="TreeGrafter"/>
</dbReference>
<evidence type="ECO:0000256" key="3">
    <source>
        <dbReference type="ARBA" id="ARBA00022705"/>
    </source>
</evidence>
<dbReference type="PANTHER" id="PTHR10670">
    <property type="entry name" value="DNA POLYMERASE EPSILON CATALYTIC SUBUNIT A"/>
    <property type="match status" value="1"/>
</dbReference>
<keyword evidence="6" id="KW-0411">Iron-sulfur</keyword>